<feature type="compositionally biased region" description="Acidic residues" evidence="1">
    <location>
        <begin position="626"/>
        <end position="650"/>
    </location>
</feature>
<dbReference type="OrthoDB" id="10265867at2759"/>
<feature type="compositionally biased region" description="Pro residues" evidence="1">
    <location>
        <begin position="582"/>
        <end position="625"/>
    </location>
</feature>
<sequence>QIYATYKTQASGILMDKAYKSDLEPLYPSKLHVPKSRYHVIVKQRHVQLLGRSIDLNLLISQRLNNYLKQNIDYAITRFEASDLTGVMELQSLLSNIQLTYFLMSENFSLDPWEHILKEANDSTSVVSYHGRIVLHIIFELMVDFAPNMNYNMITNRFIRNPITFAPKNNPTFMYGSKTFNTAYANSDQLYMGFIGANHVAAIIKLVGPTNLPLIVSECLQNMDLKIRNVLAPYVKELLGGMPANSKLPPYMYGTVGGHGYFELKLKEIRAYPELQSQVLRNFKEVGNLIVFLNMCESALSQHNMGSFRISSPFLGLTPQPETGTGDPSMTSPLFSCVHTLVSTLEQKPILSKSPEALKELVANAWRADKLYRPTAENSSLFKAVLDRINKTLDSVRPEWCASETTPDNGVFSVDYTTEFYRLWSAIQFVCVSPLPNDNSEQPHELFGDGLWWAGISIIHFLGQRRRFETLDFTYHILNLAEGLGEQNIAQLDRFFKKATQVREINNNIFSVLNTYSPPPKKNAISISPPEKDYSDSFLRPSEAGNVVHQKGTMRPAASGATIRNPPSARGSVAPVEDHSHAPPPASRAPHEAPAPPTFMDAPPPMDAPPFMDAPPPFMDAPPPPMDDDMPPPPPMDDDIPPPPPMDDDMPPPPPPF</sequence>
<evidence type="ECO:0000313" key="3">
    <source>
        <dbReference type="Proteomes" id="UP000241769"/>
    </source>
</evidence>
<protein>
    <submittedName>
        <fullName evidence="2">Component of SCAR regulatory complex</fullName>
    </submittedName>
</protein>
<dbReference type="PIRSF" id="PIRSF008153">
    <property type="entry name" value="FMR1_interacting"/>
    <property type="match status" value="1"/>
</dbReference>
<evidence type="ECO:0000256" key="1">
    <source>
        <dbReference type="SAM" id="MobiDB-lite"/>
    </source>
</evidence>
<dbReference type="PRINTS" id="PR01698">
    <property type="entry name" value="CYTOFMRPINTP"/>
</dbReference>
<accession>A0A2P6MQE0</accession>
<feature type="region of interest" description="Disordered" evidence="1">
    <location>
        <begin position="546"/>
        <end position="657"/>
    </location>
</feature>
<dbReference type="EMBL" id="MDYQ01000523">
    <property type="protein sequence ID" value="PRP73917.1"/>
    <property type="molecule type" value="Genomic_DNA"/>
</dbReference>
<dbReference type="InParanoid" id="A0A2P6MQE0"/>
<dbReference type="Proteomes" id="UP000241769">
    <property type="component" value="Unassembled WGS sequence"/>
</dbReference>
<evidence type="ECO:0000313" key="2">
    <source>
        <dbReference type="EMBL" id="PRP73917.1"/>
    </source>
</evidence>
<organism evidence="2 3">
    <name type="scientific">Planoprotostelium fungivorum</name>
    <dbReference type="NCBI Taxonomy" id="1890364"/>
    <lineage>
        <taxon>Eukaryota</taxon>
        <taxon>Amoebozoa</taxon>
        <taxon>Evosea</taxon>
        <taxon>Variosea</taxon>
        <taxon>Cavosteliida</taxon>
        <taxon>Cavosteliaceae</taxon>
        <taxon>Planoprotostelium</taxon>
    </lineage>
</organism>
<dbReference type="GO" id="GO:0030833">
    <property type="term" value="P:regulation of actin filament polymerization"/>
    <property type="evidence" value="ECO:0007669"/>
    <property type="project" value="InterPro"/>
</dbReference>
<proteinExistence type="predicted"/>
<gene>
    <name evidence="2" type="ORF">PROFUN_16572</name>
</gene>
<reference evidence="2 3" key="1">
    <citation type="journal article" date="2018" name="Genome Biol. Evol.">
        <title>Multiple Roots of Fruiting Body Formation in Amoebozoa.</title>
        <authorList>
            <person name="Hillmann F."/>
            <person name="Forbes G."/>
            <person name="Novohradska S."/>
            <person name="Ferling I."/>
            <person name="Riege K."/>
            <person name="Groth M."/>
            <person name="Westermann M."/>
            <person name="Marz M."/>
            <person name="Spaller T."/>
            <person name="Winckler T."/>
            <person name="Schaap P."/>
            <person name="Glockner G."/>
        </authorList>
    </citation>
    <scope>NUCLEOTIDE SEQUENCE [LARGE SCALE GENOMIC DNA]</scope>
    <source>
        <strain evidence="2 3">Jena</strain>
    </source>
</reference>
<comment type="caution">
    <text evidence="2">The sequence shown here is derived from an EMBL/GenBank/DDBJ whole genome shotgun (WGS) entry which is preliminary data.</text>
</comment>
<feature type="non-terminal residue" evidence="2">
    <location>
        <position position="1"/>
    </location>
</feature>
<dbReference type="AlphaFoldDB" id="A0A2P6MQE0"/>
<dbReference type="GO" id="GO:0031267">
    <property type="term" value="F:small GTPase binding"/>
    <property type="evidence" value="ECO:0007669"/>
    <property type="project" value="InterPro"/>
</dbReference>
<dbReference type="PANTHER" id="PTHR12195">
    <property type="entry name" value="CYTOPLASMIC FMR1-INTERACTING PROTEIN-RELATED"/>
    <property type="match status" value="1"/>
</dbReference>
<dbReference type="STRING" id="1890364.A0A2P6MQE0"/>
<dbReference type="Pfam" id="PF05994">
    <property type="entry name" value="FragX_IP"/>
    <property type="match status" value="1"/>
</dbReference>
<dbReference type="InterPro" id="IPR008081">
    <property type="entry name" value="Cytoplasmic_FMR1-int"/>
</dbReference>
<keyword evidence="3" id="KW-1185">Reference proteome</keyword>
<name>A0A2P6MQE0_9EUKA</name>